<protein>
    <recommendedName>
        <fullName evidence="2">DUF218 domain-containing protein</fullName>
    </recommendedName>
</protein>
<dbReference type="InterPro" id="IPR014729">
    <property type="entry name" value="Rossmann-like_a/b/a_fold"/>
</dbReference>
<comment type="caution">
    <text evidence="3">The sequence shown here is derived from an EMBL/GenBank/DDBJ whole genome shotgun (WGS) entry which is preliminary data.</text>
</comment>
<name>A0A644URN7_9ZZZZ</name>
<feature type="transmembrane region" description="Helical" evidence="1">
    <location>
        <begin position="12"/>
        <end position="32"/>
    </location>
</feature>
<dbReference type="CDD" id="cd06259">
    <property type="entry name" value="YdcF-like"/>
    <property type="match status" value="1"/>
</dbReference>
<keyword evidence="1" id="KW-0812">Transmembrane</keyword>
<dbReference type="EMBL" id="VSSQ01000151">
    <property type="protein sequence ID" value="MPL81551.1"/>
    <property type="molecule type" value="Genomic_DNA"/>
</dbReference>
<dbReference type="Pfam" id="PF02698">
    <property type="entry name" value="DUF218"/>
    <property type="match status" value="1"/>
</dbReference>
<dbReference type="AlphaFoldDB" id="A0A644URN7"/>
<dbReference type="PANTHER" id="PTHR30336">
    <property type="entry name" value="INNER MEMBRANE PROTEIN, PROBABLE PERMEASE"/>
    <property type="match status" value="1"/>
</dbReference>
<evidence type="ECO:0000256" key="1">
    <source>
        <dbReference type="SAM" id="Phobius"/>
    </source>
</evidence>
<gene>
    <name evidence="3" type="ORF">SDC9_27479</name>
</gene>
<dbReference type="PANTHER" id="PTHR30336:SF4">
    <property type="entry name" value="ENVELOPE BIOGENESIS FACTOR ELYC"/>
    <property type="match status" value="1"/>
</dbReference>
<dbReference type="InterPro" id="IPR051599">
    <property type="entry name" value="Cell_Envelope_Assoc"/>
</dbReference>
<dbReference type="GO" id="GO:0005886">
    <property type="term" value="C:plasma membrane"/>
    <property type="evidence" value="ECO:0007669"/>
    <property type="project" value="TreeGrafter"/>
</dbReference>
<dbReference type="GO" id="GO:0000270">
    <property type="term" value="P:peptidoglycan metabolic process"/>
    <property type="evidence" value="ECO:0007669"/>
    <property type="project" value="TreeGrafter"/>
</dbReference>
<reference evidence="3" key="1">
    <citation type="submission" date="2019-08" db="EMBL/GenBank/DDBJ databases">
        <authorList>
            <person name="Kucharzyk K."/>
            <person name="Murdoch R.W."/>
            <person name="Higgins S."/>
            <person name="Loffler F."/>
        </authorList>
    </citation>
    <scope>NUCLEOTIDE SEQUENCE</scope>
</reference>
<keyword evidence="1" id="KW-1133">Transmembrane helix</keyword>
<sequence>MTFGRNLKKYILGLILLSIIVIEIPIIAVGQLSKPEPGDAIIVLGAKLIGNQPSTMLRLRLDEANKLYHQGYATTIIVSGAQGPDEETSEALAMQAYLVRQGIPPEKILIEDKSFNTFENLYNCRAIMLEEGLESAIIVSNASHIRRSLVLARNLGIKATGAPAPMADNTYLTAKQYAREGAAMLSLLILNR</sequence>
<feature type="domain" description="DUF218" evidence="2">
    <location>
        <begin position="39"/>
        <end position="174"/>
    </location>
</feature>
<dbReference type="Gene3D" id="3.40.50.620">
    <property type="entry name" value="HUPs"/>
    <property type="match status" value="1"/>
</dbReference>
<evidence type="ECO:0000313" key="3">
    <source>
        <dbReference type="EMBL" id="MPL81551.1"/>
    </source>
</evidence>
<proteinExistence type="predicted"/>
<evidence type="ECO:0000259" key="2">
    <source>
        <dbReference type="Pfam" id="PF02698"/>
    </source>
</evidence>
<accession>A0A644URN7</accession>
<organism evidence="3">
    <name type="scientific">bioreactor metagenome</name>
    <dbReference type="NCBI Taxonomy" id="1076179"/>
    <lineage>
        <taxon>unclassified sequences</taxon>
        <taxon>metagenomes</taxon>
        <taxon>ecological metagenomes</taxon>
    </lineage>
</organism>
<keyword evidence="1" id="KW-0472">Membrane</keyword>
<dbReference type="InterPro" id="IPR003848">
    <property type="entry name" value="DUF218"/>
</dbReference>
<dbReference type="GO" id="GO:0043164">
    <property type="term" value="P:Gram-negative-bacterium-type cell wall biogenesis"/>
    <property type="evidence" value="ECO:0007669"/>
    <property type="project" value="TreeGrafter"/>
</dbReference>